<reference evidence="2" key="1">
    <citation type="journal article" date="2022" name="Mol. Ecol. Resour.">
        <title>The genomes of chicory, endive, great burdock and yacon provide insights into Asteraceae palaeo-polyploidization history and plant inulin production.</title>
        <authorList>
            <person name="Fan W."/>
            <person name="Wang S."/>
            <person name="Wang H."/>
            <person name="Wang A."/>
            <person name="Jiang F."/>
            <person name="Liu H."/>
            <person name="Zhao H."/>
            <person name="Xu D."/>
            <person name="Zhang Y."/>
        </authorList>
    </citation>
    <scope>NUCLEOTIDE SEQUENCE [LARGE SCALE GENOMIC DNA]</scope>
    <source>
        <strain evidence="2">cv. Yunnan</strain>
    </source>
</reference>
<accession>A0ACB9D8L1</accession>
<evidence type="ECO:0000313" key="2">
    <source>
        <dbReference type="Proteomes" id="UP001056120"/>
    </source>
</evidence>
<reference evidence="1 2" key="2">
    <citation type="journal article" date="2022" name="Mol. Ecol. Resour.">
        <title>The genomes of chicory, endive, great burdock and yacon provide insights into Asteraceae paleo-polyploidization history and plant inulin production.</title>
        <authorList>
            <person name="Fan W."/>
            <person name="Wang S."/>
            <person name="Wang H."/>
            <person name="Wang A."/>
            <person name="Jiang F."/>
            <person name="Liu H."/>
            <person name="Zhao H."/>
            <person name="Xu D."/>
            <person name="Zhang Y."/>
        </authorList>
    </citation>
    <scope>NUCLEOTIDE SEQUENCE [LARGE SCALE GENOMIC DNA]</scope>
    <source>
        <strain evidence="2">cv. Yunnan</strain>
        <tissue evidence="1">Leaves</tissue>
    </source>
</reference>
<proteinExistence type="predicted"/>
<keyword evidence="2" id="KW-1185">Reference proteome</keyword>
<name>A0ACB9D8L1_9ASTR</name>
<dbReference type="EMBL" id="CM042037">
    <property type="protein sequence ID" value="KAI3742919.1"/>
    <property type="molecule type" value="Genomic_DNA"/>
</dbReference>
<organism evidence="1 2">
    <name type="scientific">Smallanthus sonchifolius</name>
    <dbReference type="NCBI Taxonomy" id="185202"/>
    <lineage>
        <taxon>Eukaryota</taxon>
        <taxon>Viridiplantae</taxon>
        <taxon>Streptophyta</taxon>
        <taxon>Embryophyta</taxon>
        <taxon>Tracheophyta</taxon>
        <taxon>Spermatophyta</taxon>
        <taxon>Magnoliopsida</taxon>
        <taxon>eudicotyledons</taxon>
        <taxon>Gunneridae</taxon>
        <taxon>Pentapetalae</taxon>
        <taxon>asterids</taxon>
        <taxon>campanulids</taxon>
        <taxon>Asterales</taxon>
        <taxon>Asteraceae</taxon>
        <taxon>Asteroideae</taxon>
        <taxon>Heliantheae alliance</taxon>
        <taxon>Millerieae</taxon>
        <taxon>Smallanthus</taxon>
    </lineage>
</organism>
<sequence length="119" mass="13686">MKNPGFLAASMKNPELDASFLHFRLGFLVHTFVWGTLCSGGRMGRLRVDAGEKKKHTHTYCVEDQPTVFLFPFTFSFCSLHLLRPTNRRYNFISLLAYVVKLHAERLIAAVFLQFQCQS</sequence>
<evidence type="ECO:0000313" key="1">
    <source>
        <dbReference type="EMBL" id="KAI3742919.1"/>
    </source>
</evidence>
<gene>
    <name evidence="1" type="ORF">L1987_60618</name>
</gene>
<protein>
    <submittedName>
        <fullName evidence="1">Uncharacterized protein</fullName>
    </submittedName>
</protein>
<dbReference type="Proteomes" id="UP001056120">
    <property type="component" value="Linkage Group LG20"/>
</dbReference>
<comment type="caution">
    <text evidence="1">The sequence shown here is derived from an EMBL/GenBank/DDBJ whole genome shotgun (WGS) entry which is preliminary data.</text>
</comment>